<gene>
    <name evidence="1" type="ORF">GXP67_23525</name>
</gene>
<protein>
    <submittedName>
        <fullName evidence="1">Uncharacterized protein</fullName>
    </submittedName>
</protein>
<dbReference type="RefSeq" id="WP_162445386.1">
    <property type="nucleotide sequence ID" value="NZ_CP048222.1"/>
</dbReference>
<reference evidence="1 2" key="1">
    <citation type="submission" date="2020-01" db="EMBL/GenBank/DDBJ databases">
        <authorList>
            <person name="Kim M.K."/>
        </authorList>
    </citation>
    <scope>NUCLEOTIDE SEQUENCE [LARGE SCALE GENOMIC DNA]</scope>
    <source>
        <strain evidence="1 2">172606-1</strain>
    </source>
</reference>
<sequence length="129" mass="14934">MNFGKYKIAQQINNKGIYAGIELEAEINLQPFNIKIEYETSFFEGWQSGTEWKSAIAFGTQYFLAHIDTPYNHRKGIYVKVIRFQGHEVDTTMALVSIVTIKALMDALKVSIYKEPFVDTKNFIYCFPF</sequence>
<dbReference type="KEGG" id="rhoz:GXP67_23525"/>
<evidence type="ECO:0000313" key="2">
    <source>
        <dbReference type="Proteomes" id="UP000480178"/>
    </source>
</evidence>
<dbReference type="AlphaFoldDB" id="A0A6C0GN83"/>
<evidence type="ECO:0000313" key="1">
    <source>
        <dbReference type="EMBL" id="QHT69397.1"/>
    </source>
</evidence>
<dbReference type="EMBL" id="CP048222">
    <property type="protein sequence ID" value="QHT69397.1"/>
    <property type="molecule type" value="Genomic_DNA"/>
</dbReference>
<keyword evidence="2" id="KW-1185">Reference proteome</keyword>
<organism evidence="1 2">
    <name type="scientific">Rhodocytophaga rosea</name>
    <dbReference type="NCBI Taxonomy" id="2704465"/>
    <lineage>
        <taxon>Bacteria</taxon>
        <taxon>Pseudomonadati</taxon>
        <taxon>Bacteroidota</taxon>
        <taxon>Cytophagia</taxon>
        <taxon>Cytophagales</taxon>
        <taxon>Rhodocytophagaceae</taxon>
        <taxon>Rhodocytophaga</taxon>
    </lineage>
</organism>
<proteinExistence type="predicted"/>
<name>A0A6C0GN83_9BACT</name>
<dbReference type="Proteomes" id="UP000480178">
    <property type="component" value="Chromosome"/>
</dbReference>
<accession>A0A6C0GN83</accession>